<sequence>MKVVEWRREFHRYPEIGFTEFFTASKVIETLRSLGFSVLYGQDAMDGAARFGVPAKEILEKAYHQAMKRGANPALLESMKGGYTAVVGILQGKESGPTLAYRFELDALPIEESQSTDHLPHRFEFRSRLKGQMHACGHDAHLAIGLGVAEKIADRNFAGTIKLIFQPAEEGVRGARSMIEKGIVDDVDLIICQHIGMGVPTGQIQGGVEGFLATTKLEVTFLGEPAHAGAAPEKGKNALLGATTAFFNIQSLGQHSGGKARINVGVLEGGTAANIIPATARMVIETRADQQEVNQELVERVYQIIASSAMMHRLEYSIEIIGEATTFQCDEELVSLVLEEAEHIEGFTSLQKSSVTAEGSEDASLLIRRVQERGGYGTYCIIGSDLAAPHHHAHFDIHEEVLPHAVQLLERIARRDWEIAHF</sequence>
<dbReference type="Pfam" id="PF01546">
    <property type="entry name" value="Peptidase_M20"/>
    <property type="match status" value="1"/>
</dbReference>
<gene>
    <name evidence="3" type="ORF">SAMN05444392_10186</name>
</gene>
<name>A0A1M4SQC5_9BACL</name>
<evidence type="ECO:0000259" key="2">
    <source>
        <dbReference type="Pfam" id="PF07687"/>
    </source>
</evidence>
<dbReference type="GO" id="GO:0016805">
    <property type="term" value="F:dipeptidase activity"/>
    <property type="evidence" value="ECO:0007669"/>
    <property type="project" value="TreeGrafter"/>
</dbReference>
<evidence type="ECO:0000256" key="1">
    <source>
        <dbReference type="PIRSR" id="PIRSR005962-1"/>
    </source>
</evidence>
<dbReference type="GO" id="GO:0071713">
    <property type="term" value="F:para-aminobenzoyl-glutamate hydrolase activity"/>
    <property type="evidence" value="ECO:0007669"/>
    <property type="project" value="TreeGrafter"/>
</dbReference>
<dbReference type="InterPro" id="IPR002933">
    <property type="entry name" value="Peptidase_M20"/>
</dbReference>
<dbReference type="RefSeq" id="WP_073150220.1">
    <property type="nucleotide sequence ID" value="NZ_FQVL01000001.1"/>
</dbReference>
<dbReference type="GO" id="GO:0046657">
    <property type="term" value="P:folic acid catabolic process"/>
    <property type="evidence" value="ECO:0007669"/>
    <property type="project" value="TreeGrafter"/>
</dbReference>
<reference evidence="3 4" key="1">
    <citation type="submission" date="2016-11" db="EMBL/GenBank/DDBJ databases">
        <authorList>
            <person name="Jaros S."/>
            <person name="Januszkiewicz K."/>
            <person name="Wedrychowicz H."/>
        </authorList>
    </citation>
    <scope>NUCLEOTIDE SEQUENCE [LARGE SCALE GENOMIC DNA]</scope>
    <source>
        <strain evidence="3 4">DSM 44666</strain>
    </source>
</reference>
<dbReference type="AlphaFoldDB" id="A0A1M4SQC5"/>
<feature type="binding site" evidence="1">
    <location>
        <position position="136"/>
    </location>
    <ligand>
        <name>Mn(2+)</name>
        <dbReference type="ChEBI" id="CHEBI:29035"/>
        <label>2</label>
    </ligand>
</feature>
<feature type="binding site" evidence="1">
    <location>
        <position position="391"/>
    </location>
    <ligand>
        <name>Mn(2+)</name>
        <dbReference type="ChEBI" id="CHEBI:29035"/>
        <label>2</label>
    </ligand>
</feature>
<dbReference type="Gene3D" id="3.40.630.10">
    <property type="entry name" value="Zn peptidases"/>
    <property type="match status" value="2"/>
</dbReference>
<evidence type="ECO:0000313" key="4">
    <source>
        <dbReference type="Proteomes" id="UP000184476"/>
    </source>
</evidence>
<dbReference type="GO" id="GO:0046872">
    <property type="term" value="F:metal ion binding"/>
    <property type="evidence" value="ECO:0007669"/>
    <property type="project" value="UniProtKB-KW"/>
</dbReference>
<proteinExistence type="predicted"/>
<keyword evidence="1" id="KW-0464">Manganese</keyword>
<dbReference type="InterPro" id="IPR036264">
    <property type="entry name" value="Bact_exopeptidase_dim_dom"/>
</dbReference>
<organism evidence="3 4">
    <name type="scientific">Seinonella peptonophila</name>
    <dbReference type="NCBI Taxonomy" id="112248"/>
    <lineage>
        <taxon>Bacteria</taxon>
        <taxon>Bacillati</taxon>
        <taxon>Bacillota</taxon>
        <taxon>Bacilli</taxon>
        <taxon>Bacillales</taxon>
        <taxon>Thermoactinomycetaceae</taxon>
        <taxon>Seinonella</taxon>
    </lineage>
</organism>
<dbReference type="Pfam" id="PF07687">
    <property type="entry name" value="M20_dimer"/>
    <property type="match status" value="1"/>
</dbReference>
<dbReference type="OrthoDB" id="9776731at2"/>
<dbReference type="InterPro" id="IPR011650">
    <property type="entry name" value="Peptidase_M20_dimer"/>
</dbReference>
<keyword evidence="4" id="KW-1185">Reference proteome</keyword>
<dbReference type="EMBL" id="FQVL01000001">
    <property type="protein sequence ID" value="SHE34396.1"/>
    <property type="molecule type" value="Genomic_DNA"/>
</dbReference>
<dbReference type="SUPFAM" id="SSF53187">
    <property type="entry name" value="Zn-dependent exopeptidases"/>
    <property type="match status" value="1"/>
</dbReference>
<accession>A0A1M4SQC5</accession>
<dbReference type="InterPro" id="IPR017439">
    <property type="entry name" value="Amidohydrolase"/>
</dbReference>
<dbReference type="GO" id="GO:0005737">
    <property type="term" value="C:cytoplasm"/>
    <property type="evidence" value="ECO:0007669"/>
    <property type="project" value="TreeGrafter"/>
</dbReference>
<dbReference type="PIRSF" id="PIRSF005962">
    <property type="entry name" value="Pept_M20D_amidohydro"/>
    <property type="match status" value="1"/>
</dbReference>
<dbReference type="SUPFAM" id="SSF55031">
    <property type="entry name" value="Bacterial exopeptidase dimerisation domain"/>
    <property type="match status" value="1"/>
</dbReference>
<dbReference type="PANTHER" id="PTHR30575">
    <property type="entry name" value="PEPTIDASE M20"/>
    <property type="match status" value="1"/>
</dbReference>
<comment type="cofactor">
    <cofactor evidence="1">
        <name>Mn(2+)</name>
        <dbReference type="ChEBI" id="CHEBI:29035"/>
    </cofactor>
    <text evidence="1">The Mn(2+) ion enhances activity.</text>
</comment>
<dbReference type="Proteomes" id="UP000184476">
    <property type="component" value="Unassembled WGS sequence"/>
</dbReference>
<dbReference type="PANTHER" id="PTHR30575:SF3">
    <property type="entry name" value="PEPTIDASE M20 DIMERISATION DOMAIN-CONTAINING PROTEIN"/>
    <property type="match status" value="1"/>
</dbReference>
<feature type="domain" description="Peptidase M20 dimerisation" evidence="2">
    <location>
        <begin position="217"/>
        <end position="307"/>
    </location>
</feature>
<feature type="binding site" evidence="1">
    <location>
        <position position="138"/>
    </location>
    <ligand>
        <name>Mn(2+)</name>
        <dbReference type="ChEBI" id="CHEBI:29035"/>
        <label>2</label>
    </ligand>
</feature>
<dbReference type="InterPro" id="IPR052030">
    <property type="entry name" value="Peptidase_M20/M20A_hydrolases"/>
</dbReference>
<feature type="binding site" evidence="1">
    <location>
        <position position="194"/>
    </location>
    <ligand>
        <name>Mn(2+)</name>
        <dbReference type="ChEBI" id="CHEBI:29035"/>
        <label>2</label>
    </ligand>
</feature>
<dbReference type="STRING" id="112248.SAMN05444392_10186"/>
<evidence type="ECO:0000313" key="3">
    <source>
        <dbReference type="EMBL" id="SHE34396.1"/>
    </source>
</evidence>
<protein>
    <submittedName>
        <fullName evidence="3">Aminobenzoyl-glutamate utilization protein A</fullName>
    </submittedName>
</protein>
<feature type="binding site" evidence="1">
    <location>
        <position position="170"/>
    </location>
    <ligand>
        <name>Mn(2+)</name>
        <dbReference type="ChEBI" id="CHEBI:29035"/>
        <label>2</label>
    </ligand>
</feature>
<keyword evidence="1" id="KW-0479">Metal-binding</keyword>
<dbReference type="NCBIfam" id="TIGR01891">
    <property type="entry name" value="amidohydrolases"/>
    <property type="match status" value="1"/>
</dbReference>